<reference evidence="3 4" key="1">
    <citation type="journal article" date="2016" name="Mol. Biol. Evol.">
        <title>Comparative Genomics of Early-Diverging Mushroom-Forming Fungi Provides Insights into the Origins of Lignocellulose Decay Capabilities.</title>
        <authorList>
            <person name="Nagy L.G."/>
            <person name="Riley R."/>
            <person name="Tritt A."/>
            <person name="Adam C."/>
            <person name="Daum C."/>
            <person name="Floudas D."/>
            <person name="Sun H."/>
            <person name="Yadav J.S."/>
            <person name="Pangilinan J."/>
            <person name="Larsson K.H."/>
            <person name="Matsuura K."/>
            <person name="Barry K."/>
            <person name="Labutti K."/>
            <person name="Kuo R."/>
            <person name="Ohm R.A."/>
            <person name="Bhattacharya S.S."/>
            <person name="Shirouzu T."/>
            <person name="Yoshinaga Y."/>
            <person name="Martin F.M."/>
            <person name="Grigoriev I.V."/>
            <person name="Hibbett D.S."/>
        </authorList>
    </citation>
    <scope>NUCLEOTIDE SEQUENCE [LARGE SCALE GENOMIC DNA]</scope>
    <source>
        <strain evidence="3 4">TUFC12733</strain>
    </source>
</reference>
<evidence type="ECO:0000256" key="1">
    <source>
        <dbReference type="SAM" id="Phobius"/>
    </source>
</evidence>
<name>A0A167RRQ3_CALVF</name>
<proteinExistence type="predicted"/>
<evidence type="ECO:0000313" key="4">
    <source>
        <dbReference type="Proteomes" id="UP000076738"/>
    </source>
</evidence>
<keyword evidence="2" id="KW-0732">Signal</keyword>
<feature type="chain" id="PRO_5007892058" description="Transmembrane protein" evidence="2">
    <location>
        <begin position="23"/>
        <end position="194"/>
    </location>
</feature>
<dbReference type="OrthoDB" id="3229612at2759"/>
<sequence length="194" mass="19851">MQFTKLVSFALAFLSFGLFALAAPLTKDVALAARCNCNDDVVVNAFVGLQADVEADVAVITALVAKGDLTIADYEAAIVTLTAHINAVADVLVKLPGLEVGAQADVIAKACADILVSIFTVLNTCLFVPSFLSCPSLAGLDTAIAGLLVALSACASGVLSIIVTLCLNIKVILNVNLFVFVKTLAVLVTAGLGL</sequence>
<evidence type="ECO:0000313" key="3">
    <source>
        <dbReference type="EMBL" id="KZP01198.1"/>
    </source>
</evidence>
<evidence type="ECO:0008006" key="5">
    <source>
        <dbReference type="Google" id="ProtNLM"/>
    </source>
</evidence>
<keyword evidence="1" id="KW-1133">Transmembrane helix</keyword>
<dbReference type="EMBL" id="KV417267">
    <property type="protein sequence ID" value="KZP01198.1"/>
    <property type="molecule type" value="Genomic_DNA"/>
</dbReference>
<dbReference type="Proteomes" id="UP000076738">
    <property type="component" value="Unassembled WGS sequence"/>
</dbReference>
<feature type="transmembrane region" description="Helical" evidence="1">
    <location>
        <begin position="114"/>
        <end position="132"/>
    </location>
</feature>
<organism evidence="3 4">
    <name type="scientific">Calocera viscosa (strain TUFC12733)</name>
    <dbReference type="NCBI Taxonomy" id="1330018"/>
    <lineage>
        <taxon>Eukaryota</taxon>
        <taxon>Fungi</taxon>
        <taxon>Dikarya</taxon>
        <taxon>Basidiomycota</taxon>
        <taxon>Agaricomycotina</taxon>
        <taxon>Dacrymycetes</taxon>
        <taxon>Dacrymycetales</taxon>
        <taxon>Dacrymycetaceae</taxon>
        <taxon>Calocera</taxon>
    </lineage>
</organism>
<feature type="signal peptide" evidence="2">
    <location>
        <begin position="1"/>
        <end position="22"/>
    </location>
</feature>
<accession>A0A167RRQ3</accession>
<keyword evidence="4" id="KW-1185">Reference proteome</keyword>
<feature type="transmembrane region" description="Helical" evidence="1">
    <location>
        <begin position="144"/>
        <end position="165"/>
    </location>
</feature>
<evidence type="ECO:0000256" key="2">
    <source>
        <dbReference type="SAM" id="SignalP"/>
    </source>
</evidence>
<protein>
    <recommendedName>
        <fullName evidence="5">Transmembrane protein</fullName>
    </recommendedName>
</protein>
<dbReference type="AlphaFoldDB" id="A0A167RRQ3"/>
<gene>
    <name evidence="3" type="ORF">CALVIDRAFT_126902</name>
</gene>
<feature type="transmembrane region" description="Helical" evidence="1">
    <location>
        <begin position="171"/>
        <end position="192"/>
    </location>
</feature>
<keyword evidence="1" id="KW-0472">Membrane</keyword>
<keyword evidence="1" id="KW-0812">Transmembrane</keyword>